<keyword evidence="1" id="KW-0233">DNA recombination</keyword>
<sequence length="416" mass="45603">MPRPKKLAPTLSRHKASGRARCHWRGKDYYFGQYGTEEAEKAFLKFVAEVSCGEGTDNAPAPADVQTPAACRPPASSDGVLTVSGLLLRFKEWAEKYYVDADSRPTPTLDNLRLNVRLWRERYGPTPVAEFGPVRLSDLREEMITAGLARTTIAARIGAVKRVVKWGVSRELVDPALLAKLEALEPLKKGRSGAKETAPVRPAPDEHLEAALPFLRGPVAAMARLQRWSSARPGEICRLTPREIDRSDPEDWRYVPAEHKTAHRGKVRIICFGPRCRAVLAPVLESHAAKGRGEDDPLFQPRDATAEMLAAKRAARKTPDSCGNRPGTNRKASPKRPPGKKYSTGTYRQAIQRACEKAEVERWSPNRLRHSAATEVRAKFGLSAARDALGHAGGSVTEVYAQASADNAARIAAEVG</sequence>
<evidence type="ECO:0000313" key="5">
    <source>
        <dbReference type="Proteomes" id="UP000609651"/>
    </source>
</evidence>
<comment type="caution">
    <text evidence="4">The sequence shown here is derived from an EMBL/GenBank/DDBJ whole genome shotgun (WGS) entry which is preliminary data.</text>
</comment>
<evidence type="ECO:0000259" key="3">
    <source>
        <dbReference type="PROSITE" id="PS51898"/>
    </source>
</evidence>
<dbReference type="SUPFAM" id="SSF56349">
    <property type="entry name" value="DNA breaking-rejoining enzymes"/>
    <property type="match status" value="1"/>
</dbReference>
<dbReference type="EMBL" id="WTPX01000099">
    <property type="protein sequence ID" value="NNJ26796.1"/>
    <property type="molecule type" value="Genomic_DNA"/>
</dbReference>
<evidence type="ECO:0000256" key="1">
    <source>
        <dbReference type="ARBA" id="ARBA00023172"/>
    </source>
</evidence>
<proteinExistence type="predicted"/>
<dbReference type="InterPro" id="IPR050090">
    <property type="entry name" value="Tyrosine_recombinase_XerCD"/>
</dbReference>
<keyword evidence="5" id="KW-1185">Reference proteome</keyword>
<protein>
    <recommendedName>
        <fullName evidence="3">Tyr recombinase domain-containing protein</fullName>
    </recommendedName>
</protein>
<gene>
    <name evidence="4" type="ORF">LzC2_28890</name>
</gene>
<accession>A0ABX1VH56</accession>
<dbReference type="InterPro" id="IPR002104">
    <property type="entry name" value="Integrase_catalytic"/>
</dbReference>
<organism evidence="4 5">
    <name type="scientific">Alienimonas chondri</name>
    <dbReference type="NCBI Taxonomy" id="2681879"/>
    <lineage>
        <taxon>Bacteria</taxon>
        <taxon>Pseudomonadati</taxon>
        <taxon>Planctomycetota</taxon>
        <taxon>Planctomycetia</taxon>
        <taxon>Planctomycetales</taxon>
        <taxon>Planctomycetaceae</taxon>
        <taxon>Alienimonas</taxon>
    </lineage>
</organism>
<dbReference type="Gene3D" id="1.10.443.10">
    <property type="entry name" value="Intergrase catalytic core"/>
    <property type="match status" value="1"/>
</dbReference>
<dbReference type="CDD" id="cd00397">
    <property type="entry name" value="DNA_BRE_C"/>
    <property type="match status" value="1"/>
</dbReference>
<evidence type="ECO:0000313" key="4">
    <source>
        <dbReference type="EMBL" id="NNJ26796.1"/>
    </source>
</evidence>
<dbReference type="InterPro" id="IPR011010">
    <property type="entry name" value="DNA_brk_join_enz"/>
</dbReference>
<dbReference type="PANTHER" id="PTHR30349">
    <property type="entry name" value="PHAGE INTEGRASE-RELATED"/>
    <property type="match status" value="1"/>
</dbReference>
<dbReference type="PROSITE" id="PS51898">
    <property type="entry name" value="TYR_RECOMBINASE"/>
    <property type="match status" value="1"/>
</dbReference>
<dbReference type="Proteomes" id="UP000609651">
    <property type="component" value="Unassembled WGS sequence"/>
</dbReference>
<name>A0ABX1VH56_9PLAN</name>
<feature type="domain" description="Tyr recombinase" evidence="3">
    <location>
        <begin position="195"/>
        <end position="413"/>
    </location>
</feature>
<dbReference type="Pfam" id="PF00589">
    <property type="entry name" value="Phage_integrase"/>
    <property type="match status" value="1"/>
</dbReference>
<dbReference type="PANTHER" id="PTHR30349:SF64">
    <property type="entry name" value="PROPHAGE INTEGRASE INTD-RELATED"/>
    <property type="match status" value="1"/>
</dbReference>
<evidence type="ECO:0000256" key="2">
    <source>
        <dbReference type="SAM" id="MobiDB-lite"/>
    </source>
</evidence>
<reference evidence="4 5" key="1">
    <citation type="journal article" date="2020" name="Syst. Appl. Microbiol.">
        <title>Alienimonas chondri sp. nov., a novel planctomycete isolated from the biofilm of the red alga Chondrus crispus.</title>
        <authorList>
            <person name="Vitorino I."/>
            <person name="Albuquerque L."/>
            <person name="Wiegand S."/>
            <person name="Kallscheuer N."/>
            <person name="da Costa M.S."/>
            <person name="Lobo-da-Cunha A."/>
            <person name="Jogler C."/>
            <person name="Lage O.M."/>
        </authorList>
    </citation>
    <scope>NUCLEOTIDE SEQUENCE [LARGE SCALE GENOMIC DNA]</scope>
    <source>
        <strain evidence="4 5">LzC2</strain>
    </source>
</reference>
<feature type="region of interest" description="Disordered" evidence="2">
    <location>
        <begin position="312"/>
        <end position="346"/>
    </location>
</feature>
<dbReference type="InterPro" id="IPR013762">
    <property type="entry name" value="Integrase-like_cat_sf"/>
</dbReference>
<dbReference type="RefSeq" id="WP_171188163.1">
    <property type="nucleotide sequence ID" value="NZ_WTPX01000099.1"/>
</dbReference>